<dbReference type="EMBL" id="CAXHTA020000010">
    <property type="protein sequence ID" value="CAL5224223.1"/>
    <property type="molecule type" value="Genomic_DNA"/>
</dbReference>
<evidence type="ECO:0000313" key="2">
    <source>
        <dbReference type="Proteomes" id="UP001497392"/>
    </source>
</evidence>
<accession>A0ABP1FWG2</accession>
<protein>
    <submittedName>
        <fullName evidence="1">G6871 protein</fullName>
    </submittedName>
</protein>
<reference evidence="1 2" key="1">
    <citation type="submission" date="2024-06" db="EMBL/GenBank/DDBJ databases">
        <authorList>
            <person name="Kraege A."/>
            <person name="Thomma B."/>
        </authorList>
    </citation>
    <scope>NUCLEOTIDE SEQUENCE [LARGE SCALE GENOMIC DNA]</scope>
</reference>
<sequence length="267" mass="30000">MGSGYGYSPLQNYRGRACQAKDVSRSQGQQAGSHSLSAANEANTGCYKHHASFCKLSSTLAVRSVHTSRSGRSTSASYHLRSDHIPSVSAASSDSYLRRGKQASVTCLVYYEPPHSSGVAMAPFVSLPPEVPVTDRQFTEVEFVLNCLEYAYTNTLRIHACFLDKDVSRLIVEDFVNAWESAEGCSLYTRIKKLCNALYIALQSINAQTGGKYRDLEERIFSRAEEDCSPPKKYKHRYLDRKKEPQKVYKQLTWMMDTIITLTSHRL</sequence>
<organism evidence="1 2">
    <name type="scientific">Coccomyxa viridis</name>
    <dbReference type="NCBI Taxonomy" id="1274662"/>
    <lineage>
        <taxon>Eukaryota</taxon>
        <taxon>Viridiplantae</taxon>
        <taxon>Chlorophyta</taxon>
        <taxon>core chlorophytes</taxon>
        <taxon>Trebouxiophyceae</taxon>
        <taxon>Trebouxiophyceae incertae sedis</taxon>
        <taxon>Coccomyxaceae</taxon>
        <taxon>Coccomyxa</taxon>
    </lineage>
</organism>
<dbReference type="Proteomes" id="UP001497392">
    <property type="component" value="Unassembled WGS sequence"/>
</dbReference>
<name>A0ABP1FWG2_9CHLO</name>
<gene>
    <name evidence="1" type="primary">g6871</name>
    <name evidence="1" type="ORF">VP750_LOCUS5882</name>
</gene>
<comment type="caution">
    <text evidence="1">The sequence shown here is derived from an EMBL/GenBank/DDBJ whole genome shotgun (WGS) entry which is preliminary data.</text>
</comment>
<keyword evidence="2" id="KW-1185">Reference proteome</keyword>
<proteinExistence type="predicted"/>
<evidence type="ECO:0000313" key="1">
    <source>
        <dbReference type="EMBL" id="CAL5224223.1"/>
    </source>
</evidence>